<comment type="catalytic activity">
    <reaction evidence="3 5">
        <text>a quinone + NADH + 5 H(+)(in) = a quinol + NAD(+) + 4 H(+)(out)</text>
        <dbReference type="Rhea" id="RHEA:57888"/>
        <dbReference type="ChEBI" id="CHEBI:15378"/>
        <dbReference type="ChEBI" id="CHEBI:24646"/>
        <dbReference type="ChEBI" id="CHEBI:57540"/>
        <dbReference type="ChEBI" id="CHEBI:57945"/>
        <dbReference type="ChEBI" id="CHEBI:132124"/>
    </reaction>
</comment>
<dbReference type="HAMAP" id="MF_01357">
    <property type="entry name" value="NDH1_NuoC"/>
    <property type="match status" value="1"/>
</dbReference>
<evidence type="ECO:0000256" key="2">
    <source>
        <dbReference type="ARBA" id="ARBA00022448"/>
    </source>
</evidence>
<dbReference type="InterPro" id="IPR001268">
    <property type="entry name" value="NADH_UbQ_OxRdtase_30kDa_su"/>
</dbReference>
<dbReference type="EC" id="7.1.1.-" evidence="3"/>
<evidence type="ECO:0000313" key="9">
    <source>
        <dbReference type="Proteomes" id="UP000266389"/>
    </source>
</evidence>
<organism evidence="8 9">
    <name type="scientific">Candidatus Thermochlorobacter aerophilus</name>
    <dbReference type="NCBI Taxonomy" id="1868324"/>
    <lineage>
        <taxon>Bacteria</taxon>
        <taxon>Pseudomonadati</taxon>
        <taxon>Chlorobiota</taxon>
        <taxon>Chlorobiia</taxon>
        <taxon>Chlorobiales</taxon>
        <taxon>Candidatus Thermochlorobacteriaceae</taxon>
        <taxon>Candidatus Thermochlorobacter</taxon>
    </lineage>
</organism>
<gene>
    <name evidence="3" type="primary">nuoC</name>
    <name evidence="8" type="ORF">D0433_06785</name>
</gene>
<accession>A0A395M0F4</accession>
<dbReference type="GO" id="GO:0048038">
    <property type="term" value="F:quinone binding"/>
    <property type="evidence" value="ECO:0007669"/>
    <property type="project" value="UniProtKB-KW"/>
</dbReference>
<dbReference type="GO" id="GO:0008137">
    <property type="term" value="F:NADH dehydrogenase (ubiquinone) activity"/>
    <property type="evidence" value="ECO:0007669"/>
    <property type="project" value="InterPro"/>
</dbReference>
<keyword evidence="3 5" id="KW-0874">Quinone</keyword>
<comment type="similarity">
    <text evidence="1 3 4">Belongs to the complex I 30 kDa subunit family.</text>
</comment>
<dbReference type="PANTHER" id="PTHR10884">
    <property type="entry name" value="NADH DEHYDROGENASE UBIQUINONE IRON-SULFUR PROTEIN 3"/>
    <property type="match status" value="1"/>
</dbReference>
<keyword evidence="3 4" id="KW-0520">NAD</keyword>
<comment type="caution">
    <text evidence="8">The sequence shown here is derived from an EMBL/GenBank/DDBJ whole genome shotgun (WGS) entry which is preliminary data.</text>
</comment>
<keyword evidence="3 4" id="KW-1278">Translocase</keyword>
<keyword evidence="3" id="KW-0472">Membrane</keyword>
<evidence type="ECO:0000256" key="6">
    <source>
        <dbReference type="SAM" id="MobiDB-lite"/>
    </source>
</evidence>
<feature type="region of interest" description="Disordered" evidence="6">
    <location>
        <begin position="156"/>
        <end position="176"/>
    </location>
</feature>
<dbReference type="Gene3D" id="3.30.460.80">
    <property type="entry name" value="NADH:ubiquinone oxidoreductase, 30kDa subunit"/>
    <property type="match status" value="1"/>
</dbReference>
<evidence type="ECO:0000256" key="1">
    <source>
        <dbReference type="ARBA" id="ARBA00007569"/>
    </source>
</evidence>
<dbReference type="SUPFAM" id="SSF143243">
    <property type="entry name" value="Nqo5-like"/>
    <property type="match status" value="1"/>
</dbReference>
<proteinExistence type="inferred from homology"/>
<dbReference type="Pfam" id="PF00329">
    <property type="entry name" value="Complex1_30kDa"/>
    <property type="match status" value="1"/>
</dbReference>
<dbReference type="PROSITE" id="PS00542">
    <property type="entry name" value="COMPLEX1_30K"/>
    <property type="match status" value="1"/>
</dbReference>
<sequence length="176" mass="20658">MTDIIQALQARFGHAIRDITEFRGETTLLVETSAIVDICRVLKLEHGFNYCADICGADRFTEEERFEVIYNLTNLEKRLRLRLKVRVSEENPVVPSVTSVWRAANWHERETYDMYGIRFEGHPDLRRMYMPEDFEYYPLRKDFPLIGVPGSIPLPEFDKKAPKQDAGRRYNQGEQI</sequence>
<evidence type="ECO:0000256" key="4">
    <source>
        <dbReference type="RuleBase" id="RU003456"/>
    </source>
</evidence>
<name>A0A395M0F4_9BACT</name>
<evidence type="ECO:0000259" key="7">
    <source>
        <dbReference type="Pfam" id="PF00329"/>
    </source>
</evidence>
<evidence type="ECO:0000313" key="8">
    <source>
        <dbReference type="EMBL" id="RFM24171.1"/>
    </source>
</evidence>
<dbReference type="InterPro" id="IPR010218">
    <property type="entry name" value="NADH_DH_suC"/>
</dbReference>
<dbReference type="AlphaFoldDB" id="A0A395M0F4"/>
<evidence type="ECO:0000256" key="3">
    <source>
        <dbReference type="HAMAP-Rule" id="MF_01357"/>
    </source>
</evidence>
<keyword evidence="2 3" id="KW-0813">Transport</keyword>
<dbReference type="Proteomes" id="UP000266389">
    <property type="component" value="Unassembled WGS sequence"/>
</dbReference>
<dbReference type="GO" id="GO:0005886">
    <property type="term" value="C:plasma membrane"/>
    <property type="evidence" value="ECO:0007669"/>
    <property type="project" value="UniProtKB-SubCell"/>
</dbReference>
<protein>
    <recommendedName>
        <fullName evidence="3">NADH-quinone oxidoreductase subunit C</fullName>
        <ecNumber evidence="3">7.1.1.-</ecNumber>
    </recommendedName>
    <alternativeName>
        <fullName evidence="3">NADH dehydrogenase I subunit C</fullName>
    </alternativeName>
    <alternativeName>
        <fullName evidence="3">NDH-1 subunit C</fullName>
    </alternativeName>
</protein>
<comment type="function">
    <text evidence="3">NDH-1 shuttles electrons from NADH, via FMN and iron-sulfur (Fe-S) centers, to quinones in the respiratory chain. The immediate electron acceptor for the enzyme in this species is believed to be a menaquinone. Couples the redox reaction to proton translocation (for every two electrons transferred, four hydrogen ions are translocated across the cytoplasmic membrane), and thus conserves the redox energy in a proton gradient.</text>
</comment>
<dbReference type="PANTHER" id="PTHR10884:SF14">
    <property type="entry name" value="NADH DEHYDROGENASE [UBIQUINONE] IRON-SULFUR PROTEIN 3, MITOCHONDRIAL"/>
    <property type="match status" value="1"/>
</dbReference>
<dbReference type="EMBL" id="PHFL01000045">
    <property type="protein sequence ID" value="RFM24171.1"/>
    <property type="molecule type" value="Genomic_DNA"/>
</dbReference>
<keyword evidence="3" id="KW-1003">Cell membrane</keyword>
<evidence type="ECO:0000256" key="5">
    <source>
        <dbReference type="RuleBase" id="RU003582"/>
    </source>
</evidence>
<comment type="subcellular location">
    <subcellularLocation>
        <location evidence="3">Cell membrane</location>
        <topology evidence="3">Peripheral membrane protein</topology>
        <orientation evidence="3">Cytoplasmic side</orientation>
    </subcellularLocation>
</comment>
<dbReference type="NCBIfam" id="TIGR01961">
    <property type="entry name" value="NuoC_fam"/>
    <property type="match status" value="1"/>
</dbReference>
<feature type="compositionally biased region" description="Basic and acidic residues" evidence="6">
    <location>
        <begin position="156"/>
        <end position="168"/>
    </location>
</feature>
<comment type="subunit">
    <text evidence="3">NDH-1 is composed of 14 different subunits. Subunits NuoB, C, D, E, F, and G constitute the peripheral sector of the complex.</text>
</comment>
<dbReference type="InterPro" id="IPR020396">
    <property type="entry name" value="NADH_UbQ_OxRdtase_CS"/>
</dbReference>
<dbReference type="InterPro" id="IPR037232">
    <property type="entry name" value="NADH_quin_OxRdtase_su_C/D-like"/>
</dbReference>
<feature type="domain" description="NADH:ubiquinone oxidoreductase 30kDa subunit" evidence="7">
    <location>
        <begin position="30"/>
        <end position="146"/>
    </location>
</feature>
<dbReference type="GO" id="GO:0050136">
    <property type="term" value="F:NADH dehydrogenase (quinone) (non-electrogenic) activity"/>
    <property type="evidence" value="ECO:0007669"/>
    <property type="project" value="UniProtKB-UniRule"/>
</dbReference>
<reference evidence="8 9" key="1">
    <citation type="journal article" date="2011" name="ISME J.">
        <title>Community ecology of hot spring cyanobacterial mats: predominant populations and their functional potential.</title>
        <authorList>
            <person name="Klatt C.G."/>
            <person name="Wood J.M."/>
            <person name="Rusch D.B."/>
            <person name="Bateson M.M."/>
            <person name="Hamamura N."/>
            <person name="Heidelberg J.F."/>
            <person name="Grossman A.R."/>
            <person name="Bhaya D."/>
            <person name="Cohan F.M."/>
            <person name="Kuhl M."/>
            <person name="Bryant D.A."/>
            <person name="Ward D.M."/>
        </authorList>
    </citation>
    <scope>NUCLEOTIDE SEQUENCE [LARGE SCALE GENOMIC DNA]</scope>
    <source>
        <strain evidence="8">OS</strain>
    </source>
</reference>